<dbReference type="GO" id="GO:0051015">
    <property type="term" value="F:actin filament binding"/>
    <property type="evidence" value="ECO:0007669"/>
    <property type="project" value="TreeGrafter"/>
</dbReference>
<dbReference type="Gene3D" id="2.80.10.50">
    <property type="match status" value="1"/>
</dbReference>
<feature type="compositionally biased region" description="Basic residues" evidence="4">
    <location>
        <begin position="12"/>
        <end position="25"/>
    </location>
</feature>
<dbReference type="OrthoDB" id="5539371at2759"/>
<evidence type="ECO:0000256" key="4">
    <source>
        <dbReference type="SAM" id="MobiDB-lite"/>
    </source>
</evidence>
<dbReference type="InterPro" id="IPR010414">
    <property type="entry name" value="FRG1"/>
</dbReference>
<evidence type="ECO:0000313" key="6">
    <source>
        <dbReference type="Proteomes" id="UP000678499"/>
    </source>
</evidence>
<protein>
    <submittedName>
        <fullName evidence="5">Uncharacterized protein</fullName>
    </submittedName>
</protein>
<dbReference type="Pfam" id="PF06229">
    <property type="entry name" value="FRG1"/>
    <property type="match status" value="1"/>
</dbReference>
<evidence type="ECO:0000256" key="3">
    <source>
        <dbReference type="ARBA" id="ARBA00023242"/>
    </source>
</evidence>
<dbReference type="EMBL" id="OA889085">
    <property type="protein sequence ID" value="CAD7284138.1"/>
    <property type="molecule type" value="Genomic_DNA"/>
</dbReference>
<sequence>MSEYKRVISGKLKLKGEKKSKKRKRTEGEKEAKSKADRRDLDDDSVEHGNWKSVEEFSEIVGPVAIELRPHTYLKSLDSGNFVAGVPHKPGEPPAPEEILTAIAVDDSRIALKSGYGKFMSVERNDSVSGIAEAIGAREYWEPVFQDGKMAIQGNNGKFMGLDDEDSVVCSKRRAEADEVVKIRVQARMEAQDPNEGVPVEERGSLVDVEVNYIKKFQKFQDKKMRINPEDRSNLKKALKTGELHEALLDRREKMKADRYCK</sequence>
<dbReference type="GO" id="GO:0005730">
    <property type="term" value="C:nucleolus"/>
    <property type="evidence" value="ECO:0007669"/>
    <property type="project" value="UniProtKB-SubCell"/>
</dbReference>
<dbReference type="EMBL" id="CAJPEX010007048">
    <property type="protein sequence ID" value="CAG0924290.1"/>
    <property type="molecule type" value="Genomic_DNA"/>
</dbReference>
<dbReference type="InterPro" id="IPR008999">
    <property type="entry name" value="Actin-crosslinking"/>
</dbReference>
<keyword evidence="6" id="KW-1185">Reference proteome</keyword>
<dbReference type="GO" id="GO:0055120">
    <property type="term" value="C:striated muscle dense body"/>
    <property type="evidence" value="ECO:0007669"/>
    <property type="project" value="TreeGrafter"/>
</dbReference>
<dbReference type="Proteomes" id="UP000678499">
    <property type="component" value="Unassembled WGS sequence"/>
</dbReference>
<reference evidence="5" key="1">
    <citation type="submission" date="2020-11" db="EMBL/GenBank/DDBJ databases">
        <authorList>
            <person name="Tran Van P."/>
        </authorList>
    </citation>
    <scope>NUCLEOTIDE SEQUENCE</scope>
</reference>
<gene>
    <name evidence="5" type="ORF">NMOB1V02_LOCUS11745</name>
</gene>
<dbReference type="CDD" id="cd23338">
    <property type="entry name" value="beta-trefoil_FSCN_FRG1"/>
    <property type="match status" value="1"/>
</dbReference>
<evidence type="ECO:0000256" key="1">
    <source>
        <dbReference type="ARBA" id="ARBA00004604"/>
    </source>
</evidence>
<name>A0A7R9C184_9CRUS</name>
<dbReference type="AlphaFoldDB" id="A0A7R9C184"/>
<accession>A0A7R9C184</accession>
<proteinExistence type="inferred from homology"/>
<evidence type="ECO:0000256" key="2">
    <source>
        <dbReference type="ARBA" id="ARBA00010878"/>
    </source>
</evidence>
<dbReference type="SUPFAM" id="SSF50405">
    <property type="entry name" value="Actin-crosslinking proteins"/>
    <property type="match status" value="1"/>
</dbReference>
<dbReference type="PANTHER" id="PTHR12928:SF0">
    <property type="entry name" value="FSHD REGION GENE 1"/>
    <property type="match status" value="1"/>
</dbReference>
<organism evidence="5">
    <name type="scientific">Notodromas monacha</name>
    <dbReference type="NCBI Taxonomy" id="399045"/>
    <lineage>
        <taxon>Eukaryota</taxon>
        <taxon>Metazoa</taxon>
        <taxon>Ecdysozoa</taxon>
        <taxon>Arthropoda</taxon>
        <taxon>Crustacea</taxon>
        <taxon>Oligostraca</taxon>
        <taxon>Ostracoda</taxon>
        <taxon>Podocopa</taxon>
        <taxon>Podocopida</taxon>
        <taxon>Cypridocopina</taxon>
        <taxon>Cypridoidea</taxon>
        <taxon>Cyprididae</taxon>
        <taxon>Notodromas</taxon>
    </lineage>
</organism>
<dbReference type="PANTHER" id="PTHR12928">
    <property type="entry name" value="FRG1 PROTEIN"/>
    <property type="match status" value="1"/>
</dbReference>
<keyword evidence="3" id="KW-0539">Nucleus</keyword>
<feature type="compositionally biased region" description="Basic and acidic residues" evidence="4">
    <location>
        <begin position="26"/>
        <end position="48"/>
    </location>
</feature>
<evidence type="ECO:0000313" key="5">
    <source>
        <dbReference type="EMBL" id="CAD7284138.1"/>
    </source>
</evidence>
<feature type="region of interest" description="Disordered" evidence="4">
    <location>
        <begin position="1"/>
        <end position="48"/>
    </location>
</feature>
<dbReference type="GO" id="GO:0071013">
    <property type="term" value="C:catalytic step 2 spliceosome"/>
    <property type="evidence" value="ECO:0007669"/>
    <property type="project" value="TreeGrafter"/>
</dbReference>
<comment type="subcellular location">
    <subcellularLocation>
        <location evidence="1">Nucleus</location>
        <location evidence="1">Nucleolus</location>
    </subcellularLocation>
</comment>
<comment type="similarity">
    <text evidence="2">Belongs to the FRG1 family.</text>
</comment>